<protein>
    <recommendedName>
        <fullName evidence="5">Transport permease protein</fullName>
    </recommendedName>
</protein>
<dbReference type="InterPro" id="IPR047817">
    <property type="entry name" value="ABC2_TM_bact-type"/>
</dbReference>
<dbReference type="InterPro" id="IPR013525">
    <property type="entry name" value="ABC2_TM"/>
</dbReference>
<comment type="similarity">
    <text evidence="5">Belongs to the ABC-2 integral membrane protein family.</text>
</comment>
<evidence type="ECO:0000313" key="7">
    <source>
        <dbReference type="EMBL" id="MFC5746674.1"/>
    </source>
</evidence>
<feature type="transmembrane region" description="Helical" evidence="5">
    <location>
        <begin position="51"/>
        <end position="73"/>
    </location>
</feature>
<feature type="transmembrane region" description="Helical" evidence="5">
    <location>
        <begin position="215"/>
        <end position="234"/>
    </location>
</feature>
<proteinExistence type="inferred from homology"/>
<comment type="subcellular location">
    <subcellularLocation>
        <location evidence="5">Cell membrane</location>
        <topology evidence="5">Multi-pass membrane protein</topology>
    </subcellularLocation>
    <subcellularLocation>
        <location evidence="1">Membrane</location>
        <topology evidence="1">Multi-pass membrane protein</topology>
    </subcellularLocation>
</comment>
<feature type="transmembrane region" description="Helical" evidence="5">
    <location>
        <begin position="183"/>
        <end position="208"/>
    </location>
</feature>
<evidence type="ECO:0000256" key="5">
    <source>
        <dbReference type="RuleBase" id="RU361157"/>
    </source>
</evidence>
<comment type="caution">
    <text evidence="7">The sequence shown here is derived from an EMBL/GenBank/DDBJ whole genome shotgun (WGS) entry which is preliminary data.</text>
</comment>
<dbReference type="RefSeq" id="WP_378282295.1">
    <property type="nucleotide sequence ID" value="NZ_JBHSON010000016.1"/>
</dbReference>
<keyword evidence="2 5" id="KW-0812">Transmembrane</keyword>
<evidence type="ECO:0000313" key="8">
    <source>
        <dbReference type="Proteomes" id="UP001596074"/>
    </source>
</evidence>
<organism evidence="7 8">
    <name type="scientific">Actinomadura rugatobispora</name>
    <dbReference type="NCBI Taxonomy" id="1994"/>
    <lineage>
        <taxon>Bacteria</taxon>
        <taxon>Bacillati</taxon>
        <taxon>Actinomycetota</taxon>
        <taxon>Actinomycetes</taxon>
        <taxon>Streptosporangiales</taxon>
        <taxon>Thermomonosporaceae</taxon>
        <taxon>Actinomadura</taxon>
    </lineage>
</organism>
<evidence type="ECO:0000256" key="2">
    <source>
        <dbReference type="ARBA" id="ARBA00022692"/>
    </source>
</evidence>
<reference evidence="8" key="1">
    <citation type="journal article" date="2019" name="Int. J. Syst. Evol. Microbiol.">
        <title>The Global Catalogue of Microorganisms (GCM) 10K type strain sequencing project: providing services to taxonomists for standard genome sequencing and annotation.</title>
        <authorList>
            <consortium name="The Broad Institute Genomics Platform"/>
            <consortium name="The Broad Institute Genome Sequencing Center for Infectious Disease"/>
            <person name="Wu L."/>
            <person name="Ma J."/>
        </authorList>
    </citation>
    <scope>NUCLEOTIDE SEQUENCE [LARGE SCALE GENOMIC DNA]</scope>
    <source>
        <strain evidence="8">KCTC 42087</strain>
    </source>
</reference>
<dbReference type="Pfam" id="PF01061">
    <property type="entry name" value="ABC2_membrane"/>
    <property type="match status" value="1"/>
</dbReference>
<evidence type="ECO:0000256" key="3">
    <source>
        <dbReference type="ARBA" id="ARBA00022989"/>
    </source>
</evidence>
<accession>A0ABW0ZTP1</accession>
<keyword evidence="5" id="KW-0813">Transport</keyword>
<keyword evidence="5" id="KW-1003">Cell membrane</keyword>
<feature type="transmembrane region" description="Helical" evidence="5">
    <location>
        <begin position="273"/>
        <end position="291"/>
    </location>
</feature>
<dbReference type="PANTHER" id="PTHR43332:SF2">
    <property type="entry name" value="INNER MEMBRANE TRANSPORT PERMEASE YADH"/>
    <property type="match status" value="1"/>
</dbReference>
<feature type="transmembrane region" description="Helical" evidence="5">
    <location>
        <begin position="93"/>
        <end position="118"/>
    </location>
</feature>
<dbReference type="InterPro" id="IPR052522">
    <property type="entry name" value="ABC-2_transport_permease"/>
</dbReference>
<feature type="transmembrane region" description="Helical" evidence="5">
    <location>
        <begin position="151"/>
        <end position="171"/>
    </location>
</feature>
<evidence type="ECO:0000256" key="4">
    <source>
        <dbReference type="ARBA" id="ARBA00023136"/>
    </source>
</evidence>
<evidence type="ECO:0000259" key="6">
    <source>
        <dbReference type="PROSITE" id="PS51012"/>
    </source>
</evidence>
<dbReference type="Proteomes" id="UP001596074">
    <property type="component" value="Unassembled WGS sequence"/>
</dbReference>
<name>A0ABW0ZTP1_9ACTN</name>
<keyword evidence="4 5" id="KW-0472">Membrane</keyword>
<gene>
    <name evidence="7" type="ORF">ACFPZN_13700</name>
</gene>
<dbReference type="EMBL" id="JBHSON010000016">
    <property type="protein sequence ID" value="MFC5746674.1"/>
    <property type="molecule type" value="Genomic_DNA"/>
</dbReference>
<sequence>MSTEQAAQDEQSGQVAQAGRVLLEPPAMRPTVTRTFLAMMAREVRVMRKNFIATFLRVLAQPLMFVFVFAYVLPKIGGGAATMGAGGAAAQGANFTTVLVPGLVASSILMQAMMAAIMPLMMELTWQRSITDRALAPLPVPMLAIQKITAAGLQGLIGGLLVFPAVLFIHADGQAPQVHVSSWAVLIVMMVAGSLLAASGGLLLGTLIDPQKAQILFAVILLPVTMLGCVYYPWSALDEIRWLQIASLFNPLVYVSEGLRAALTPDVGHMPTWAFMLAVIGGTAVLTWVSTRTFTKRVLT</sequence>
<feature type="domain" description="ABC transmembrane type-2" evidence="6">
    <location>
        <begin position="53"/>
        <end position="297"/>
    </location>
</feature>
<dbReference type="PROSITE" id="PS51012">
    <property type="entry name" value="ABC_TM2"/>
    <property type="match status" value="1"/>
</dbReference>
<keyword evidence="8" id="KW-1185">Reference proteome</keyword>
<keyword evidence="3 5" id="KW-1133">Transmembrane helix</keyword>
<evidence type="ECO:0000256" key="1">
    <source>
        <dbReference type="ARBA" id="ARBA00004141"/>
    </source>
</evidence>
<dbReference type="PANTHER" id="PTHR43332">
    <property type="entry name" value="INNER MEMBRANE TRANSPORT PERMEASE YADH-RELATED"/>
    <property type="match status" value="1"/>
</dbReference>